<evidence type="ECO:0000313" key="4">
    <source>
        <dbReference type="EMBL" id="QDC45004.1"/>
    </source>
</evidence>
<proteinExistence type="predicted"/>
<evidence type="ECO:0000313" key="5">
    <source>
        <dbReference type="Proteomes" id="UP000311008"/>
    </source>
</evidence>
<feature type="domain" description="Ice-binding protein C-terminal" evidence="2">
    <location>
        <begin position="494"/>
        <end position="518"/>
    </location>
</feature>
<gene>
    <name evidence="4" type="ORF">FIU01_11065</name>
</gene>
<feature type="domain" description="Phytase-like" evidence="3">
    <location>
        <begin position="63"/>
        <end position="463"/>
    </location>
</feature>
<dbReference type="InterPro" id="IPR027372">
    <property type="entry name" value="Phytase-like_dom"/>
</dbReference>
<protein>
    <submittedName>
        <fullName evidence="4">Esterase-like activity of phytase family protein</fullName>
    </submittedName>
</protein>
<sequence length="521" mass="55320">MRVTIMKMNLSRACQIAFAGMLLLGSVQTTYAQMVVNGTAFQVQGLVGVGRMAASLRDEHGETFGSISGLVADTSSWTKSGNTYSGIFYASPDRGYNVAGTIDYTARINTIAMSFTPVATNLSGLNQNQIGLTLTKSTLLYETSSNGSTSPLSGIDPVPGGISTGGARPSMGSLPALPQGYNGKLSLDAEGIVKLSDGSTLISDEYGPSIYRFSKDGQFIGALPVANSVRPVRNGVNDFSSNNPTVGQPAPTPANPTFGRANNQGFEGLSLSPDGKTLFVALQSAARQDLANAATRDNTRLFTYDVSDVNQITLTGEYAVQLPKFQQGGSTLVAAQSEILALSDSQILILPRDSNGFQVGTQTSNLRRVDVIDISNATNILDESYESQIAPGGILNSAITPAQYTPFLDINNNAELARFGLVNGVLPGLNNLSEKWEGMALLPTLDPNRPNDYFLFIANDNDFATTDGFQVGVSYNDGKDIDTMFLAYRVTISTVPEAESYALLILGLGLVGFAVRRKNQN</sequence>
<evidence type="ECO:0000259" key="3">
    <source>
        <dbReference type="Pfam" id="PF13449"/>
    </source>
</evidence>
<evidence type="ECO:0000259" key="2">
    <source>
        <dbReference type="Pfam" id="PF07589"/>
    </source>
</evidence>
<keyword evidence="1" id="KW-0732">Signal</keyword>
<name>A0A5B8CUK3_9PROT</name>
<dbReference type="Pfam" id="PF13449">
    <property type="entry name" value="Phytase-like"/>
    <property type="match status" value="1"/>
</dbReference>
<evidence type="ECO:0000256" key="1">
    <source>
        <dbReference type="SAM" id="SignalP"/>
    </source>
</evidence>
<dbReference type="AlphaFoldDB" id="A0A5B8CUK3"/>
<accession>A0A5B8CUK3</accession>
<dbReference type="InterPro" id="IPR013424">
    <property type="entry name" value="Ice-binding_C"/>
</dbReference>
<dbReference type="Pfam" id="PF07589">
    <property type="entry name" value="PEP-CTERM"/>
    <property type="match status" value="1"/>
</dbReference>
<keyword evidence="5" id="KW-1185">Reference proteome</keyword>
<dbReference type="OrthoDB" id="9798539at2"/>
<organism evidence="4 5">
    <name type="scientific">Methylophilus medardicus</name>
    <dbReference type="NCBI Taxonomy" id="2588534"/>
    <lineage>
        <taxon>Bacteria</taxon>
        <taxon>Pseudomonadati</taxon>
        <taxon>Pseudomonadota</taxon>
        <taxon>Betaproteobacteria</taxon>
        <taxon>Nitrosomonadales</taxon>
        <taxon>Methylophilaceae</taxon>
        <taxon>Methylophilus</taxon>
    </lineage>
</organism>
<dbReference type="PANTHER" id="PTHR37957">
    <property type="entry name" value="BLR7070 PROTEIN"/>
    <property type="match status" value="1"/>
</dbReference>
<dbReference type="EMBL" id="CP040946">
    <property type="protein sequence ID" value="QDC45004.1"/>
    <property type="molecule type" value="Genomic_DNA"/>
</dbReference>
<dbReference type="Proteomes" id="UP000311008">
    <property type="component" value="Chromosome"/>
</dbReference>
<reference evidence="5" key="1">
    <citation type="journal article" date="2019" name="ISME J.">
        <title>Evolution in action: habitat transition from sediment to the pelagial leads to genome streamlining in Methylophilaceae.</title>
        <authorList>
            <person name="Salcher M."/>
            <person name="Schaefle D."/>
            <person name="Kaspar M."/>
            <person name="Neuenschwander S.M."/>
            <person name="Ghai R."/>
        </authorList>
    </citation>
    <scope>NUCLEOTIDE SEQUENCE [LARGE SCALE GENOMIC DNA]</scope>
    <source>
        <strain evidence="5">MMS-M-51</strain>
    </source>
</reference>
<dbReference type="KEGG" id="mmec:FIU01_11065"/>
<feature type="chain" id="PRO_5023147116" evidence="1">
    <location>
        <begin position="33"/>
        <end position="521"/>
    </location>
</feature>
<feature type="signal peptide" evidence="1">
    <location>
        <begin position="1"/>
        <end position="32"/>
    </location>
</feature>
<dbReference type="PANTHER" id="PTHR37957:SF1">
    <property type="entry name" value="PHYTASE-LIKE DOMAIN-CONTAINING PROTEIN"/>
    <property type="match status" value="1"/>
</dbReference>